<reference evidence="1" key="1">
    <citation type="submission" date="2021-05" db="EMBL/GenBank/DDBJ databases">
        <authorList>
            <person name="Scholz U."/>
            <person name="Mascher M."/>
            <person name="Fiebig A."/>
        </authorList>
    </citation>
    <scope>NUCLEOTIDE SEQUENCE [LARGE SCALE GENOMIC DNA]</scope>
</reference>
<dbReference type="EnsemblPlants" id="AVESA.00010b.r2.6CG1133220.1">
    <property type="protein sequence ID" value="AVESA.00010b.r2.6CG1133220.1.CDS.1"/>
    <property type="gene ID" value="AVESA.00010b.r2.6CG1133220"/>
</dbReference>
<proteinExistence type="predicted"/>
<dbReference type="Proteomes" id="UP001732700">
    <property type="component" value="Chromosome 6C"/>
</dbReference>
<name>A0ACD5ZB83_AVESA</name>
<evidence type="ECO:0000313" key="1">
    <source>
        <dbReference type="EnsemblPlants" id="AVESA.00010b.r2.6CG1133220.1.CDS.1"/>
    </source>
</evidence>
<evidence type="ECO:0000313" key="2">
    <source>
        <dbReference type="Proteomes" id="UP001732700"/>
    </source>
</evidence>
<protein>
    <submittedName>
        <fullName evidence="1">Uncharacterized protein</fullName>
    </submittedName>
</protein>
<reference evidence="1" key="2">
    <citation type="submission" date="2025-09" db="UniProtKB">
        <authorList>
            <consortium name="EnsemblPlants"/>
        </authorList>
    </citation>
    <scope>IDENTIFICATION</scope>
</reference>
<organism evidence="1 2">
    <name type="scientific">Avena sativa</name>
    <name type="common">Oat</name>
    <dbReference type="NCBI Taxonomy" id="4498"/>
    <lineage>
        <taxon>Eukaryota</taxon>
        <taxon>Viridiplantae</taxon>
        <taxon>Streptophyta</taxon>
        <taxon>Embryophyta</taxon>
        <taxon>Tracheophyta</taxon>
        <taxon>Spermatophyta</taxon>
        <taxon>Magnoliopsida</taxon>
        <taxon>Liliopsida</taxon>
        <taxon>Poales</taxon>
        <taxon>Poaceae</taxon>
        <taxon>BOP clade</taxon>
        <taxon>Pooideae</taxon>
        <taxon>Poodae</taxon>
        <taxon>Poeae</taxon>
        <taxon>Poeae Chloroplast Group 1 (Aveneae type)</taxon>
        <taxon>Aveninae</taxon>
        <taxon>Avena</taxon>
    </lineage>
</organism>
<accession>A0ACD5ZB83</accession>
<keyword evidence="2" id="KW-1185">Reference proteome</keyword>
<sequence>MRDGLVVRDRPFEEEDSTLHACDLRRRGPRAERRPVVCLNPYGRRYTFHASCDGLLLLFSCDFYICNPATRECASLPGMAGSAGVAGMYLHSASGEYRVLHGRWKKTGDAQTRPATYYYVLAVGSSEAPRPVVRSSSGMEAAVLAAGMEHDQTECCPTAPVMLHGCLHWDPGSWRWDRIVVFDTAQETFRSMSSPAPAAASLLEMDATLGISSCDASDGTVRIWLLQDYGSEAWSLSFRIQLPTMEKTVVAQVTSLNGETLVCYSDGVFASSSALFRCDNRGGLLKEFRWRTLEPTITGHWFKESLLRHAFFQTQDGVGLQPCVFQDL</sequence>